<proteinExistence type="inferred from homology"/>
<reference evidence="4 5" key="1">
    <citation type="journal article" date="2012" name="J. Bacteriol.">
        <title>Draft Genome Sequences for Two Metal-Reducing Pelosinus fermentans Strains Isolated from a Cr(VI)-Contaminated Site and for Type Strain R7.</title>
        <authorList>
            <person name="Brown S.D."/>
            <person name="Podar M."/>
            <person name="Klingeman D.M."/>
            <person name="Johnson C.M."/>
            <person name="Yang Z.K."/>
            <person name="Utturkar S.M."/>
            <person name="Land M.L."/>
            <person name="Mosher J.J."/>
            <person name="Hurt R.A.Jr."/>
            <person name="Phelps T.J."/>
            <person name="Palumbo A.V."/>
            <person name="Arkin A.P."/>
            <person name="Hazen T.C."/>
            <person name="Elias D.A."/>
        </authorList>
    </citation>
    <scope>NUCLEOTIDE SEQUENCE [LARGE SCALE GENOMIC DNA]</scope>
    <source>
        <strain evidence="4 5">B4</strain>
    </source>
</reference>
<evidence type="ECO:0000313" key="5">
    <source>
        <dbReference type="Proteomes" id="UP000004324"/>
    </source>
</evidence>
<dbReference type="PANTHER" id="PTHR43094">
    <property type="entry name" value="AMINOTRANSFERASE"/>
    <property type="match status" value="1"/>
</dbReference>
<dbReference type="EMBL" id="AKVJ01000022">
    <property type="protein sequence ID" value="EIW18898.1"/>
    <property type="molecule type" value="Genomic_DNA"/>
</dbReference>
<dbReference type="Gene3D" id="3.90.1150.10">
    <property type="entry name" value="Aspartate Aminotransferase, domain 1"/>
    <property type="match status" value="1"/>
</dbReference>
<organism evidence="4 5">
    <name type="scientific">Pelosinus fermentans B4</name>
    <dbReference type="NCBI Taxonomy" id="1149862"/>
    <lineage>
        <taxon>Bacteria</taxon>
        <taxon>Bacillati</taxon>
        <taxon>Bacillota</taxon>
        <taxon>Negativicutes</taxon>
        <taxon>Selenomonadales</taxon>
        <taxon>Sporomusaceae</taxon>
        <taxon>Pelosinus</taxon>
    </lineage>
</organism>
<dbReference type="RefSeq" id="WP_007933341.1">
    <property type="nucleotide sequence ID" value="NZ_AKVJ01000022.1"/>
</dbReference>
<keyword evidence="2 3" id="KW-0663">Pyridoxal phosphate</keyword>
<keyword evidence="5" id="KW-1185">Reference proteome</keyword>
<evidence type="ECO:0000256" key="1">
    <source>
        <dbReference type="ARBA" id="ARBA00008954"/>
    </source>
</evidence>
<dbReference type="InterPro" id="IPR015421">
    <property type="entry name" value="PyrdxlP-dep_Trfase_major"/>
</dbReference>
<protein>
    <submittedName>
        <fullName evidence="4">Aminotransferase class-III</fullName>
    </submittedName>
</protein>
<dbReference type="InterPro" id="IPR015424">
    <property type="entry name" value="PyrdxlP-dep_Trfase"/>
</dbReference>
<dbReference type="NCBIfam" id="NF004755">
    <property type="entry name" value="PRK06082.1"/>
    <property type="match status" value="1"/>
</dbReference>
<dbReference type="PANTHER" id="PTHR43094:SF1">
    <property type="entry name" value="AMINOTRANSFERASE CLASS-III"/>
    <property type="match status" value="1"/>
</dbReference>
<dbReference type="PATRIC" id="fig|1149862.3.peg.1848"/>
<dbReference type="GO" id="GO:0008483">
    <property type="term" value="F:transaminase activity"/>
    <property type="evidence" value="ECO:0007669"/>
    <property type="project" value="UniProtKB-KW"/>
</dbReference>
<dbReference type="Proteomes" id="UP000004324">
    <property type="component" value="Unassembled WGS sequence"/>
</dbReference>
<sequence length="454" mass="50931">MSNPIEINREGDVNSSQQRKKWINTLDEKSMEVLKADEDTFIKQSMSTPCMNVIIKAEGCSIFDANGKQYLDFHGNSIHQVGYQNPYVIKAVKQQLDTLPFIPRRYTSEIVVTAGKALIDKTISKDYKILFTPSGSAAVGIALKMARKITGRHKVISMWESFHGAGLDAISVGGEAVFRKDMGPLLPGCIRAIPYNAYRNLINSSCPQRVAAFSVDYIEYIIKNEGDIGAIILEPIRATDTHIPPHIYFERLREICDQNGILLIFDEIPTALGRSGMFYVHQNFGVEPDMLILGKGLGGAVIPQAAILIKSKYDKAQDISLGHYTHEKPTVGCAAICAAIQYIDEYKLLANCRIQSEFALQCSKNLYDTYECIGDYRIAGLLLSFELVKDRYTKEKHDELAEKILYYCLKQGLSFKVSSGNCITWHPPLIVTKEQLTFAFHIFEEAIKHCSLYD</sequence>
<dbReference type="AlphaFoldDB" id="I8RGW2"/>
<comment type="similarity">
    <text evidence="1 3">Belongs to the class-III pyridoxal-phosphate-dependent aminotransferase family.</text>
</comment>
<dbReference type="InterPro" id="IPR015422">
    <property type="entry name" value="PyrdxlP-dep_Trfase_small"/>
</dbReference>
<comment type="caution">
    <text evidence="4">The sequence shown here is derived from an EMBL/GenBank/DDBJ whole genome shotgun (WGS) entry which is preliminary data.</text>
</comment>
<dbReference type="CDD" id="cd00610">
    <property type="entry name" value="OAT_like"/>
    <property type="match status" value="1"/>
</dbReference>
<evidence type="ECO:0000256" key="3">
    <source>
        <dbReference type="RuleBase" id="RU003560"/>
    </source>
</evidence>
<evidence type="ECO:0000313" key="4">
    <source>
        <dbReference type="EMBL" id="EIW18898.1"/>
    </source>
</evidence>
<dbReference type="InterPro" id="IPR005814">
    <property type="entry name" value="Aminotrans_3"/>
</dbReference>
<dbReference type="PIRSF" id="PIRSF000521">
    <property type="entry name" value="Transaminase_4ab_Lys_Orn"/>
    <property type="match status" value="1"/>
</dbReference>
<name>I8RGW2_9FIRM</name>
<dbReference type="GO" id="GO:0030170">
    <property type="term" value="F:pyridoxal phosphate binding"/>
    <property type="evidence" value="ECO:0007669"/>
    <property type="project" value="InterPro"/>
</dbReference>
<dbReference type="InterPro" id="IPR049704">
    <property type="entry name" value="Aminotrans_3_PPA_site"/>
</dbReference>
<dbReference type="Pfam" id="PF00202">
    <property type="entry name" value="Aminotran_3"/>
    <property type="match status" value="1"/>
</dbReference>
<keyword evidence="4" id="KW-0808">Transferase</keyword>
<dbReference type="OrthoDB" id="9807885at2"/>
<keyword evidence="4" id="KW-0032">Aminotransferase</keyword>
<accession>I8RGW2</accession>
<dbReference type="SUPFAM" id="SSF53383">
    <property type="entry name" value="PLP-dependent transferases"/>
    <property type="match status" value="1"/>
</dbReference>
<dbReference type="Gene3D" id="3.40.640.10">
    <property type="entry name" value="Type I PLP-dependent aspartate aminotransferase-like (Major domain)"/>
    <property type="match status" value="1"/>
</dbReference>
<gene>
    <name evidence="4" type="ORF">FB4_0423</name>
</gene>
<dbReference type="PROSITE" id="PS00600">
    <property type="entry name" value="AA_TRANSFER_CLASS_3"/>
    <property type="match status" value="1"/>
</dbReference>
<evidence type="ECO:0000256" key="2">
    <source>
        <dbReference type="ARBA" id="ARBA00022898"/>
    </source>
</evidence>